<organism evidence="1 2">
    <name type="scientific">Artemisia annua</name>
    <name type="common">Sweet wormwood</name>
    <dbReference type="NCBI Taxonomy" id="35608"/>
    <lineage>
        <taxon>Eukaryota</taxon>
        <taxon>Viridiplantae</taxon>
        <taxon>Streptophyta</taxon>
        <taxon>Embryophyta</taxon>
        <taxon>Tracheophyta</taxon>
        <taxon>Spermatophyta</taxon>
        <taxon>Magnoliopsida</taxon>
        <taxon>eudicotyledons</taxon>
        <taxon>Gunneridae</taxon>
        <taxon>Pentapetalae</taxon>
        <taxon>asterids</taxon>
        <taxon>campanulids</taxon>
        <taxon>Asterales</taxon>
        <taxon>Asteraceae</taxon>
        <taxon>Asteroideae</taxon>
        <taxon>Anthemideae</taxon>
        <taxon>Artemisiinae</taxon>
        <taxon>Artemisia</taxon>
    </lineage>
</organism>
<protein>
    <submittedName>
        <fullName evidence="1">Chaperonin Cpn60</fullName>
    </submittedName>
</protein>
<dbReference type="Proteomes" id="UP000245207">
    <property type="component" value="Unassembled WGS sequence"/>
</dbReference>
<dbReference type="SUPFAM" id="SSF52029">
    <property type="entry name" value="GroEL apical domain-like"/>
    <property type="match status" value="1"/>
</dbReference>
<accession>A0A2U1NGN1</accession>
<gene>
    <name evidence="1" type="ORF">CTI12_AA266990</name>
</gene>
<dbReference type="STRING" id="35608.A0A2U1NGN1"/>
<comment type="caution">
    <text evidence="1">The sequence shown here is derived from an EMBL/GenBank/DDBJ whole genome shotgun (WGS) entry which is preliminary data.</text>
</comment>
<dbReference type="Gene3D" id="3.50.7.10">
    <property type="entry name" value="GroEL"/>
    <property type="match status" value="1"/>
</dbReference>
<keyword evidence="2" id="KW-1185">Reference proteome</keyword>
<proteinExistence type="predicted"/>
<dbReference type="AlphaFoldDB" id="A0A2U1NGN1"/>
<name>A0A2U1NGN1_ARTAN</name>
<reference evidence="1 2" key="1">
    <citation type="journal article" date="2018" name="Mol. Plant">
        <title>The genome of Artemisia annua provides insight into the evolution of Asteraceae family and artemisinin biosynthesis.</title>
        <authorList>
            <person name="Shen Q."/>
            <person name="Zhang L."/>
            <person name="Liao Z."/>
            <person name="Wang S."/>
            <person name="Yan T."/>
            <person name="Shi P."/>
            <person name="Liu M."/>
            <person name="Fu X."/>
            <person name="Pan Q."/>
            <person name="Wang Y."/>
            <person name="Lv Z."/>
            <person name="Lu X."/>
            <person name="Zhang F."/>
            <person name="Jiang W."/>
            <person name="Ma Y."/>
            <person name="Chen M."/>
            <person name="Hao X."/>
            <person name="Li L."/>
            <person name="Tang Y."/>
            <person name="Lv G."/>
            <person name="Zhou Y."/>
            <person name="Sun X."/>
            <person name="Brodelius P.E."/>
            <person name="Rose J.K.C."/>
            <person name="Tang K."/>
        </authorList>
    </citation>
    <scope>NUCLEOTIDE SEQUENCE [LARGE SCALE GENOMIC DNA]</scope>
    <source>
        <strain evidence="2">cv. Huhao1</strain>
        <tissue evidence="1">Leaf</tissue>
    </source>
</reference>
<dbReference type="OrthoDB" id="1734696at2759"/>
<sequence length="168" mass="18569">MALIRVLPRGRSVLEDAIKGGYPILVIAEDVEQEVLATFVVNKLRGKLHNGNALLVDELGHKRCYGPVKEEFKTWRSSIDVAKDDRQTGIAILNILECSGALIAQTLDSARQTVIVASGTHLYRKVIMVSFDYQTRYNTRVGDCVKRGSTGKIHHSSSMLRAGNCTRS</sequence>
<evidence type="ECO:0000313" key="1">
    <source>
        <dbReference type="EMBL" id="PWA72677.1"/>
    </source>
</evidence>
<dbReference type="InterPro" id="IPR027409">
    <property type="entry name" value="GroEL-like_apical_dom_sf"/>
</dbReference>
<dbReference type="EMBL" id="PKPP01002860">
    <property type="protein sequence ID" value="PWA72677.1"/>
    <property type="molecule type" value="Genomic_DNA"/>
</dbReference>
<evidence type="ECO:0000313" key="2">
    <source>
        <dbReference type="Proteomes" id="UP000245207"/>
    </source>
</evidence>